<dbReference type="AlphaFoldDB" id="A0A3B1AXX2"/>
<dbReference type="InterPro" id="IPR036291">
    <property type="entry name" value="NAD(P)-bd_dom_sf"/>
</dbReference>
<dbReference type="InterPro" id="IPR013149">
    <property type="entry name" value="ADH-like_C"/>
</dbReference>
<dbReference type="InterPro" id="IPR020843">
    <property type="entry name" value="ER"/>
</dbReference>
<dbReference type="Gene3D" id="3.40.50.720">
    <property type="entry name" value="NAD(P)-binding Rossmann-like Domain"/>
    <property type="match status" value="1"/>
</dbReference>
<dbReference type="EMBL" id="UOFY01000028">
    <property type="protein sequence ID" value="VAX08642.1"/>
    <property type="molecule type" value="Genomic_DNA"/>
</dbReference>
<evidence type="ECO:0000256" key="2">
    <source>
        <dbReference type="ARBA" id="ARBA00023002"/>
    </source>
</evidence>
<dbReference type="SUPFAM" id="SSF51735">
    <property type="entry name" value="NAD(P)-binding Rossmann-fold domains"/>
    <property type="match status" value="1"/>
</dbReference>
<gene>
    <name evidence="4" type="ORF">MNBD_GAMMA25-879</name>
</gene>
<dbReference type="GO" id="GO:0070402">
    <property type="term" value="F:NADPH binding"/>
    <property type="evidence" value="ECO:0007669"/>
    <property type="project" value="TreeGrafter"/>
</dbReference>
<name>A0A3B1AXX2_9ZZZZ</name>
<accession>A0A3B1AXX2</accession>
<proteinExistence type="predicted"/>
<dbReference type="InterPro" id="IPR011032">
    <property type="entry name" value="GroES-like_sf"/>
</dbReference>
<dbReference type="Pfam" id="PF00107">
    <property type="entry name" value="ADH_zinc_N"/>
    <property type="match status" value="1"/>
</dbReference>
<dbReference type="Gene3D" id="3.90.180.10">
    <property type="entry name" value="Medium-chain alcohol dehydrogenases, catalytic domain"/>
    <property type="match status" value="1"/>
</dbReference>
<organism evidence="4">
    <name type="scientific">hydrothermal vent metagenome</name>
    <dbReference type="NCBI Taxonomy" id="652676"/>
    <lineage>
        <taxon>unclassified sequences</taxon>
        <taxon>metagenomes</taxon>
        <taxon>ecological metagenomes</taxon>
    </lineage>
</organism>
<protein>
    <recommendedName>
        <fullName evidence="3">Enoyl reductase (ER) domain-containing protein</fullName>
    </recommendedName>
</protein>
<reference evidence="4" key="1">
    <citation type="submission" date="2018-06" db="EMBL/GenBank/DDBJ databases">
        <authorList>
            <person name="Zhirakovskaya E."/>
        </authorList>
    </citation>
    <scope>NUCLEOTIDE SEQUENCE</scope>
</reference>
<sequence>MKAVVITQPGNIEVLNIQDIDEPITPDGYVKIRTRAFGLNRAETYYRAGNFGEISEPRIPGIEAVGEVVEDMSGKFKTGQKVITAMGGLMLARHGSYAEYVVAPASNVLAVESQLPWEELAALPEAYLTIWGALDKNMAIQKGQSLLVRGGTTTLGFAAITYAKARGLKVVATTRHVENKNILTAKGADEVIVDDGSVAEKVRAIFPDGVDCALEVIGIATIKDTLKAIKPFGQLCVVGVLTGPPIFENFNLMSDLPNTVQINFFSSGLFGAPQMPLSESPIQWIAEQVENKKMPSLISKTYEFEQIREAHQAMENNQILGKAVVKF</sequence>
<dbReference type="Pfam" id="PF08240">
    <property type="entry name" value="ADH_N"/>
    <property type="match status" value="1"/>
</dbReference>
<keyword evidence="1" id="KW-0521">NADP</keyword>
<dbReference type="InterPro" id="IPR013154">
    <property type="entry name" value="ADH-like_N"/>
</dbReference>
<evidence type="ECO:0000259" key="3">
    <source>
        <dbReference type="SMART" id="SM00829"/>
    </source>
</evidence>
<dbReference type="PANTHER" id="PTHR48106">
    <property type="entry name" value="QUINONE OXIDOREDUCTASE PIG3-RELATED"/>
    <property type="match status" value="1"/>
</dbReference>
<dbReference type="SUPFAM" id="SSF50129">
    <property type="entry name" value="GroES-like"/>
    <property type="match status" value="1"/>
</dbReference>
<evidence type="ECO:0000256" key="1">
    <source>
        <dbReference type="ARBA" id="ARBA00022857"/>
    </source>
</evidence>
<keyword evidence="2" id="KW-0560">Oxidoreductase</keyword>
<dbReference type="PANTHER" id="PTHR48106:SF18">
    <property type="entry name" value="QUINONE OXIDOREDUCTASE PIG3"/>
    <property type="match status" value="1"/>
</dbReference>
<dbReference type="SMART" id="SM00829">
    <property type="entry name" value="PKS_ER"/>
    <property type="match status" value="1"/>
</dbReference>
<dbReference type="GO" id="GO:0016651">
    <property type="term" value="F:oxidoreductase activity, acting on NAD(P)H"/>
    <property type="evidence" value="ECO:0007669"/>
    <property type="project" value="TreeGrafter"/>
</dbReference>
<feature type="domain" description="Enoyl reductase (ER)" evidence="3">
    <location>
        <begin position="10"/>
        <end position="325"/>
    </location>
</feature>
<evidence type="ECO:0000313" key="4">
    <source>
        <dbReference type="EMBL" id="VAX08642.1"/>
    </source>
</evidence>